<comment type="subcellular location">
    <subcellularLocation>
        <location evidence="1">Cytoplasm</location>
    </subcellularLocation>
</comment>
<dbReference type="AlphaFoldDB" id="A0A1F6U3G6"/>
<comment type="function">
    <text evidence="1">Specifically methylates the guanosine in position 1516 of 16S rRNA.</text>
</comment>
<keyword evidence="1" id="KW-0949">S-adenosyl-L-methionine</keyword>
<keyword evidence="1" id="KW-0489">Methyltransferase</keyword>
<keyword evidence="1" id="KW-0963">Cytoplasm</keyword>
<evidence type="ECO:0000313" key="2">
    <source>
        <dbReference type="EMBL" id="OGI51880.1"/>
    </source>
</evidence>
<keyword evidence="1" id="KW-0698">rRNA processing</keyword>
<dbReference type="InterPro" id="IPR007536">
    <property type="entry name" value="16SrRNA_methylTrfase_J"/>
</dbReference>
<reference evidence="2 3" key="1">
    <citation type="journal article" date="2016" name="Nat. Commun.">
        <title>Thousands of microbial genomes shed light on interconnected biogeochemical processes in an aquifer system.</title>
        <authorList>
            <person name="Anantharaman K."/>
            <person name="Brown C.T."/>
            <person name="Hug L.A."/>
            <person name="Sharon I."/>
            <person name="Castelle C.J."/>
            <person name="Probst A.J."/>
            <person name="Thomas B.C."/>
            <person name="Singh A."/>
            <person name="Wilkins M.J."/>
            <person name="Karaoz U."/>
            <person name="Brodie E.L."/>
            <person name="Williams K.H."/>
            <person name="Hubbard S.S."/>
            <person name="Banfield J.F."/>
        </authorList>
    </citation>
    <scope>NUCLEOTIDE SEQUENCE [LARGE SCALE GENOMIC DNA]</scope>
</reference>
<dbReference type="EC" id="2.1.1.242" evidence="1"/>
<comment type="caution">
    <text evidence="2">The sequence shown here is derived from an EMBL/GenBank/DDBJ whole genome shotgun (WGS) entry which is preliminary data.</text>
</comment>
<keyword evidence="1" id="KW-0808">Transferase</keyword>
<organism evidence="2 3">
    <name type="scientific">Candidatus Muproteobacteria bacterium RIFCSPLOWO2_01_FULL_60_18</name>
    <dbReference type="NCBI Taxonomy" id="1817768"/>
    <lineage>
        <taxon>Bacteria</taxon>
        <taxon>Pseudomonadati</taxon>
        <taxon>Pseudomonadota</taxon>
        <taxon>Candidatus Muproteobacteria</taxon>
    </lineage>
</organism>
<dbReference type="PANTHER" id="PTHR36112">
    <property type="entry name" value="RIBOSOMAL RNA SMALL SUBUNIT METHYLTRANSFERASE J"/>
    <property type="match status" value="1"/>
</dbReference>
<dbReference type="Pfam" id="PF04445">
    <property type="entry name" value="SAM_MT"/>
    <property type="match status" value="1"/>
</dbReference>
<comment type="catalytic activity">
    <reaction evidence="1">
        <text>guanosine(1516) in 16S rRNA + S-adenosyl-L-methionine = N(2)-methylguanosine(1516) in 16S rRNA + S-adenosyl-L-homocysteine + H(+)</text>
        <dbReference type="Rhea" id="RHEA:43220"/>
        <dbReference type="Rhea" id="RHEA-COMP:10412"/>
        <dbReference type="Rhea" id="RHEA-COMP:10413"/>
        <dbReference type="ChEBI" id="CHEBI:15378"/>
        <dbReference type="ChEBI" id="CHEBI:57856"/>
        <dbReference type="ChEBI" id="CHEBI:59789"/>
        <dbReference type="ChEBI" id="CHEBI:74269"/>
        <dbReference type="ChEBI" id="CHEBI:74481"/>
        <dbReference type="EC" id="2.1.1.242"/>
    </reaction>
</comment>
<dbReference type="PANTHER" id="PTHR36112:SF1">
    <property type="entry name" value="RIBOSOMAL RNA SMALL SUBUNIT METHYLTRANSFERASE J"/>
    <property type="match status" value="1"/>
</dbReference>
<dbReference type="InterPro" id="IPR029063">
    <property type="entry name" value="SAM-dependent_MTases_sf"/>
</dbReference>
<dbReference type="SUPFAM" id="SSF53335">
    <property type="entry name" value="S-adenosyl-L-methionine-dependent methyltransferases"/>
    <property type="match status" value="1"/>
</dbReference>
<evidence type="ECO:0000313" key="3">
    <source>
        <dbReference type="Proteomes" id="UP000179037"/>
    </source>
</evidence>
<dbReference type="Gene3D" id="3.40.50.150">
    <property type="entry name" value="Vaccinia Virus protein VP39"/>
    <property type="match status" value="1"/>
</dbReference>
<protein>
    <recommendedName>
        <fullName evidence="1">Ribosomal RNA small subunit methyltransferase J</fullName>
        <ecNumber evidence="1">2.1.1.242</ecNumber>
    </recommendedName>
    <alternativeName>
        <fullName evidence="1">16S rRNA m2G1516 methyltransferase</fullName>
    </alternativeName>
    <alternativeName>
        <fullName evidence="1">rRNA (guanine-N(2)-)-methyltransferase</fullName>
    </alternativeName>
</protein>
<name>A0A1F6U3G6_9PROT</name>
<comment type="caution">
    <text evidence="1">Lacks conserved residue(s) required for the propagation of feature annotation.</text>
</comment>
<sequence length="246" mass="26747">MGVSFNGELALKSRAEELARDLDLPLAIAGDPDFDLLLAVTSERLELCNARAPRPGPVYVDFTSLDLRPCSANLSRRQPLARAFGKKVRTIVDATAGYGQDALLLALMGFRVTAIERSPVVAALARDGLHRLVSLTGLTLSGRLQIVNGDSRALLPAIAPRPDAIYLDPMFPPKRRKSAAVKKEMRLLRELVGDDADALELLAISRSVAHDRVVVKRPDDAPPLAPDPSMSIAGKLVRYDVYLTRH</sequence>
<comment type="similarity">
    <text evidence="1">Belongs to the methyltransferase superfamily. RsmJ family.</text>
</comment>
<proteinExistence type="inferred from homology"/>
<dbReference type="GO" id="GO:0008990">
    <property type="term" value="F:rRNA (guanine-N2-)-methyltransferase activity"/>
    <property type="evidence" value="ECO:0007669"/>
    <property type="project" value="UniProtKB-UniRule"/>
</dbReference>
<dbReference type="Proteomes" id="UP000179037">
    <property type="component" value="Unassembled WGS sequence"/>
</dbReference>
<dbReference type="HAMAP" id="MF_01523">
    <property type="entry name" value="16SrRNA_methyltr_J"/>
    <property type="match status" value="1"/>
</dbReference>
<dbReference type="CDD" id="cd02440">
    <property type="entry name" value="AdoMet_MTases"/>
    <property type="match status" value="1"/>
</dbReference>
<dbReference type="GO" id="GO:0005737">
    <property type="term" value="C:cytoplasm"/>
    <property type="evidence" value="ECO:0007669"/>
    <property type="project" value="UniProtKB-SubCell"/>
</dbReference>
<feature type="binding site" evidence="1">
    <location>
        <position position="168"/>
    </location>
    <ligand>
        <name>S-adenosyl-L-methionine</name>
        <dbReference type="ChEBI" id="CHEBI:59789"/>
    </ligand>
</feature>
<dbReference type="STRING" id="1817768.A3A87_01665"/>
<dbReference type="EMBL" id="MFTC01000031">
    <property type="protein sequence ID" value="OGI51880.1"/>
    <property type="molecule type" value="Genomic_DNA"/>
</dbReference>
<gene>
    <name evidence="1" type="primary">rsmJ</name>
    <name evidence="2" type="ORF">A3A87_01665</name>
</gene>
<accession>A0A1F6U3G6</accession>
<evidence type="ECO:0000256" key="1">
    <source>
        <dbReference type="HAMAP-Rule" id="MF_01523"/>
    </source>
</evidence>
<feature type="binding site" evidence="1">
    <location>
        <begin position="116"/>
        <end position="117"/>
    </location>
    <ligand>
        <name>S-adenosyl-L-methionine</name>
        <dbReference type="ChEBI" id="CHEBI:59789"/>
    </ligand>
</feature>